<reference evidence="18 19" key="1">
    <citation type="submission" date="2020-11" db="EMBL/GenBank/DDBJ databases">
        <title>genome sequence of strain KACC 18849.</title>
        <authorList>
            <person name="Gao J."/>
            <person name="Zhang X."/>
        </authorList>
    </citation>
    <scope>NUCLEOTIDE SEQUENCE [LARGE SCALE GENOMIC DNA]</scope>
    <source>
        <strain evidence="18 19">KACC 18849</strain>
    </source>
</reference>
<dbReference type="PROSITE" id="PS50113">
    <property type="entry name" value="PAC"/>
    <property type="match status" value="1"/>
</dbReference>
<dbReference type="Gene3D" id="3.30.565.10">
    <property type="entry name" value="Histidine kinase-like ATPase, C-terminal domain"/>
    <property type="match status" value="1"/>
</dbReference>
<evidence type="ECO:0000256" key="5">
    <source>
        <dbReference type="ARBA" id="ARBA00022606"/>
    </source>
</evidence>
<keyword evidence="6" id="KW-0285">Flavoprotein</keyword>
<dbReference type="NCBIfam" id="TIGR00229">
    <property type="entry name" value="sensory_box"/>
    <property type="match status" value="1"/>
</dbReference>
<dbReference type="InterPro" id="IPR000700">
    <property type="entry name" value="PAS-assoc_C"/>
</dbReference>
<dbReference type="InterPro" id="IPR011102">
    <property type="entry name" value="Sig_transdc_His_kinase_HWE"/>
</dbReference>
<sequence length="344" mass="37498">MSTLAPKTQRQKRAEAAVEDFRRDLGPFVVAADTTRMPMLFTDAKAAGNPIIFANDSLVNLTGFTREQLLGRTFGDLMADDQAREAVEIAFHTAPHDSIDARCRSRTGEVFWAEIFVSPVRNETGAVIQYFASVFDLTRHRAQEEELRCLLDELNHRTQNTLATVQALAMQTFRGCPDKALIEAFQGRILALSKAHALLARGHWRAVSLGDVVDQVLRPFGATEGGPLTARGARVMLQPKTALTLAVTLHELALNATRHGALIAGGSGRVDLGWTLRQSGAEREMSLFWREHGGPPVQPPRRKGFGARLFDRDLARELGGAVELDYAPGGLTCAIVVPVPEAGA</sequence>
<keyword evidence="8" id="KW-0808">Transferase</keyword>
<evidence type="ECO:0000256" key="10">
    <source>
        <dbReference type="ARBA" id="ARBA00022741"/>
    </source>
</evidence>
<evidence type="ECO:0000256" key="12">
    <source>
        <dbReference type="ARBA" id="ARBA00022840"/>
    </source>
</evidence>
<dbReference type="SMART" id="SM00911">
    <property type="entry name" value="HWE_HK"/>
    <property type="match status" value="1"/>
</dbReference>
<evidence type="ECO:0000256" key="3">
    <source>
        <dbReference type="ARBA" id="ARBA00022543"/>
    </source>
</evidence>
<keyword evidence="9" id="KW-0677">Repeat</keyword>
<dbReference type="PANTHER" id="PTHR41523">
    <property type="entry name" value="TWO-COMPONENT SYSTEM SENSOR PROTEIN"/>
    <property type="match status" value="1"/>
</dbReference>
<gene>
    <name evidence="18" type="ORF">I4Q42_14580</name>
</gene>
<comment type="catalytic activity">
    <reaction evidence="1">
        <text>ATP + protein L-histidine = ADP + protein N-phospho-L-histidine.</text>
        <dbReference type="EC" id="2.7.13.3"/>
    </reaction>
</comment>
<dbReference type="EC" id="2.7.13.3" evidence="2"/>
<evidence type="ECO:0000256" key="15">
    <source>
        <dbReference type="ARBA" id="ARBA00023170"/>
    </source>
</evidence>
<dbReference type="Pfam" id="PF07536">
    <property type="entry name" value="HWE_HK"/>
    <property type="match status" value="1"/>
</dbReference>
<keyword evidence="4" id="KW-0597">Phosphoprotein</keyword>
<dbReference type="Proteomes" id="UP000639859">
    <property type="component" value="Unassembled WGS sequence"/>
</dbReference>
<evidence type="ECO:0000259" key="16">
    <source>
        <dbReference type="PROSITE" id="PS50112"/>
    </source>
</evidence>
<evidence type="ECO:0000256" key="4">
    <source>
        <dbReference type="ARBA" id="ARBA00022553"/>
    </source>
</evidence>
<evidence type="ECO:0000256" key="9">
    <source>
        <dbReference type="ARBA" id="ARBA00022737"/>
    </source>
</evidence>
<keyword evidence="19" id="KW-1185">Reference proteome</keyword>
<dbReference type="SUPFAM" id="SSF55785">
    <property type="entry name" value="PYP-like sensor domain (PAS domain)"/>
    <property type="match status" value="1"/>
</dbReference>
<protein>
    <recommendedName>
        <fullName evidence="2">histidine kinase</fullName>
        <ecNumber evidence="2">2.7.13.3</ecNumber>
    </recommendedName>
</protein>
<evidence type="ECO:0000256" key="6">
    <source>
        <dbReference type="ARBA" id="ARBA00022630"/>
    </source>
</evidence>
<dbReference type="InterPro" id="IPR000014">
    <property type="entry name" value="PAS"/>
</dbReference>
<proteinExistence type="predicted"/>
<comment type="caution">
    <text evidence="18">The sequence shown here is derived from an EMBL/GenBank/DDBJ whole genome shotgun (WGS) entry which is preliminary data.</text>
</comment>
<evidence type="ECO:0000256" key="13">
    <source>
        <dbReference type="ARBA" id="ARBA00022991"/>
    </source>
</evidence>
<evidence type="ECO:0000256" key="8">
    <source>
        <dbReference type="ARBA" id="ARBA00022679"/>
    </source>
</evidence>
<evidence type="ECO:0000256" key="2">
    <source>
        <dbReference type="ARBA" id="ARBA00012438"/>
    </source>
</evidence>
<keyword evidence="10" id="KW-0547">Nucleotide-binding</keyword>
<evidence type="ECO:0000313" key="19">
    <source>
        <dbReference type="Proteomes" id="UP000639859"/>
    </source>
</evidence>
<keyword evidence="14" id="KW-0843">Virulence</keyword>
<dbReference type="InterPro" id="IPR035965">
    <property type="entry name" value="PAS-like_dom_sf"/>
</dbReference>
<evidence type="ECO:0000256" key="14">
    <source>
        <dbReference type="ARBA" id="ARBA00023026"/>
    </source>
</evidence>
<dbReference type="InterPro" id="IPR036890">
    <property type="entry name" value="HATPase_C_sf"/>
</dbReference>
<evidence type="ECO:0000256" key="7">
    <source>
        <dbReference type="ARBA" id="ARBA00022643"/>
    </source>
</evidence>
<accession>A0ABS0SZ35</accession>
<dbReference type="CDD" id="cd00130">
    <property type="entry name" value="PAS"/>
    <property type="match status" value="1"/>
</dbReference>
<dbReference type="PROSITE" id="PS50112">
    <property type="entry name" value="PAS"/>
    <property type="match status" value="1"/>
</dbReference>
<feature type="domain" description="PAC" evidence="17">
    <location>
        <begin position="97"/>
        <end position="149"/>
    </location>
</feature>
<dbReference type="InterPro" id="IPR001610">
    <property type="entry name" value="PAC"/>
</dbReference>
<keyword evidence="11" id="KW-0418">Kinase</keyword>
<dbReference type="Pfam" id="PF13426">
    <property type="entry name" value="PAS_9"/>
    <property type="match status" value="1"/>
</dbReference>
<dbReference type="RefSeq" id="WP_198576807.1">
    <property type="nucleotide sequence ID" value="NZ_JADWOX010000009.1"/>
</dbReference>
<keyword evidence="13" id="KW-0157">Chromophore</keyword>
<evidence type="ECO:0000313" key="18">
    <source>
        <dbReference type="EMBL" id="MBI1684896.1"/>
    </source>
</evidence>
<keyword evidence="7" id="KW-0288">FMN</keyword>
<evidence type="ECO:0000256" key="11">
    <source>
        <dbReference type="ARBA" id="ARBA00022777"/>
    </source>
</evidence>
<dbReference type="Gene3D" id="3.30.450.20">
    <property type="entry name" value="PAS domain"/>
    <property type="match status" value="1"/>
</dbReference>
<dbReference type="EMBL" id="JADWOX010000009">
    <property type="protein sequence ID" value="MBI1684896.1"/>
    <property type="molecule type" value="Genomic_DNA"/>
</dbReference>
<evidence type="ECO:0000259" key="17">
    <source>
        <dbReference type="PROSITE" id="PS50113"/>
    </source>
</evidence>
<evidence type="ECO:0000256" key="1">
    <source>
        <dbReference type="ARBA" id="ARBA00000085"/>
    </source>
</evidence>
<keyword evidence="12" id="KW-0067">ATP-binding</keyword>
<dbReference type="SMART" id="SM00086">
    <property type="entry name" value="PAC"/>
    <property type="match status" value="1"/>
</dbReference>
<name>A0ABS0SZ35_9CAUL</name>
<dbReference type="SMART" id="SM00091">
    <property type="entry name" value="PAS"/>
    <property type="match status" value="1"/>
</dbReference>
<feature type="domain" description="PAS" evidence="16">
    <location>
        <begin position="33"/>
        <end position="98"/>
    </location>
</feature>
<keyword evidence="15" id="KW-0675">Receptor</keyword>
<organism evidence="18 19">
    <name type="scientific">Caulobacter hibisci</name>
    <dbReference type="NCBI Taxonomy" id="2035993"/>
    <lineage>
        <taxon>Bacteria</taxon>
        <taxon>Pseudomonadati</taxon>
        <taxon>Pseudomonadota</taxon>
        <taxon>Alphaproteobacteria</taxon>
        <taxon>Caulobacterales</taxon>
        <taxon>Caulobacteraceae</taxon>
        <taxon>Caulobacter</taxon>
    </lineage>
</organism>
<keyword evidence="5" id="KW-0716">Sensory transduction</keyword>
<dbReference type="PANTHER" id="PTHR41523:SF7">
    <property type="entry name" value="HISTIDINE KINASE"/>
    <property type="match status" value="1"/>
</dbReference>
<keyword evidence="3" id="KW-0600">Photoreceptor protein</keyword>